<dbReference type="InterPro" id="IPR042242">
    <property type="entry name" value="RecO_C"/>
</dbReference>
<sequence>MAGRRTWRTRATVLSRTKLSEQDLILTLLSEDGCEVRAVAKGARKPSGKLAGRVELFCEIDVLLARGRNLDIVSEASLLDARLFLRRDPEYLSAAETICEIARLTCFADTPDSYLYPILTRALAALGEAGDAAHVMLVVSAYAFKVLAHAGWYPELSGCVMCGDEQTELFSPESGGVLCTSCGQEIEGAFSVSDNEIQWLQGLIKLTFDDLLRAEIDEALAYRLAVLVHRWSAVHLEARLRAFEFLLGL</sequence>
<dbReference type="NCBIfam" id="TIGR00613">
    <property type="entry name" value="reco"/>
    <property type="match status" value="1"/>
</dbReference>
<evidence type="ECO:0000256" key="3">
    <source>
        <dbReference type="ARBA" id="ARBA00021310"/>
    </source>
</evidence>
<dbReference type="AlphaFoldDB" id="A0A9D1HXQ7"/>
<dbReference type="Gene3D" id="1.20.1440.120">
    <property type="entry name" value="Recombination protein O, C-terminal domain"/>
    <property type="match status" value="1"/>
</dbReference>
<gene>
    <name evidence="8 10" type="primary">recO</name>
    <name evidence="10" type="ORF">IAD17_04840</name>
</gene>
<comment type="caution">
    <text evidence="10">The sequence shown here is derived from an EMBL/GenBank/DDBJ whole genome shotgun (WGS) entry which is preliminary data.</text>
</comment>
<dbReference type="Gene3D" id="2.40.50.140">
    <property type="entry name" value="Nucleic acid-binding proteins"/>
    <property type="match status" value="1"/>
</dbReference>
<dbReference type="GO" id="GO:0043590">
    <property type="term" value="C:bacterial nucleoid"/>
    <property type="evidence" value="ECO:0007669"/>
    <property type="project" value="TreeGrafter"/>
</dbReference>
<proteinExistence type="inferred from homology"/>
<evidence type="ECO:0000256" key="7">
    <source>
        <dbReference type="ARBA" id="ARBA00033409"/>
    </source>
</evidence>
<evidence type="ECO:0000256" key="1">
    <source>
        <dbReference type="ARBA" id="ARBA00003065"/>
    </source>
</evidence>
<dbReference type="SUPFAM" id="SSF50249">
    <property type="entry name" value="Nucleic acid-binding proteins"/>
    <property type="match status" value="1"/>
</dbReference>
<name>A0A9D1HXQ7_9ACTN</name>
<dbReference type="InterPro" id="IPR003717">
    <property type="entry name" value="RecO"/>
</dbReference>
<evidence type="ECO:0000256" key="4">
    <source>
        <dbReference type="ARBA" id="ARBA00022763"/>
    </source>
</evidence>
<reference evidence="10" key="2">
    <citation type="journal article" date="2021" name="PeerJ">
        <title>Extensive microbial diversity within the chicken gut microbiome revealed by metagenomics and culture.</title>
        <authorList>
            <person name="Gilroy R."/>
            <person name="Ravi A."/>
            <person name="Getino M."/>
            <person name="Pursley I."/>
            <person name="Horton D.L."/>
            <person name="Alikhan N.F."/>
            <person name="Baker D."/>
            <person name="Gharbi K."/>
            <person name="Hall N."/>
            <person name="Watson M."/>
            <person name="Adriaenssens E.M."/>
            <person name="Foster-Nyarko E."/>
            <person name="Jarju S."/>
            <person name="Secka A."/>
            <person name="Antonio M."/>
            <person name="Oren A."/>
            <person name="Chaudhuri R.R."/>
            <person name="La Ragione R."/>
            <person name="Hildebrand F."/>
            <person name="Pallen M.J."/>
        </authorList>
    </citation>
    <scope>NUCLEOTIDE SEQUENCE</scope>
    <source>
        <strain evidence="10">ChiHjej12B11-29160</strain>
    </source>
</reference>
<keyword evidence="5 8" id="KW-0233">DNA recombination</keyword>
<dbReference type="Proteomes" id="UP000824078">
    <property type="component" value="Unassembled WGS sequence"/>
</dbReference>
<dbReference type="GO" id="GO:0006302">
    <property type="term" value="P:double-strand break repair"/>
    <property type="evidence" value="ECO:0007669"/>
    <property type="project" value="TreeGrafter"/>
</dbReference>
<feature type="domain" description="DNA replication/recombination mediator RecO N-terminal" evidence="9">
    <location>
        <begin position="6"/>
        <end position="81"/>
    </location>
</feature>
<dbReference type="EMBL" id="DVMQ01000015">
    <property type="protein sequence ID" value="HIU24227.1"/>
    <property type="molecule type" value="Genomic_DNA"/>
</dbReference>
<evidence type="ECO:0000259" key="9">
    <source>
        <dbReference type="Pfam" id="PF11967"/>
    </source>
</evidence>
<keyword evidence="6 8" id="KW-0234">DNA repair</keyword>
<dbReference type="Pfam" id="PF02565">
    <property type="entry name" value="RecO_C"/>
    <property type="match status" value="1"/>
</dbReference>
<reference evidence="10" key="1">
    <citation type="submission" date="2020-10" db="EMBL/GenBank/DDBJ databases">
        <authorList>
            <person name="Gilroy R."/>
        </authorList>
    </citation>
    <scope>NUCLEOTIDE SEQUENCE</scope>
    <source>
        <strain evidence="10">ChiHjej12B11-29160</strain>
    </source>
</reference>
<dbReference type="Pfam" id="PF11967">
    <property type="entry name" value="RecO_N"/>
    <property type="match status" value="1"/>
</dbReference>
<dbReference type="HAMAP" id="MF_00201">
    <property type="entry name" value="RecO"/>
    <property type="match status" value="1"/>
</dbReference>
<dbReference type="InterPro" id="IPR012340">
    <property type="entry name" value="NA-bd_OB-fold"/>
</dbReference>
<evidence type="ECO:0000313" key="11">
    <source>
        <dbReference type="Proteomes" id="UP000824078"/>
    </source>
</evidence>
<comment type="function">
    <text evidence="1 8">Involved in DNA repair and RecF pathway recombination.</text>
</comment>
<dbReference type="InterPro" id="IPR022572">
    <property type="entry name" value="DNA_rep/recomb_RecO_N"/>
</dbReference>
<organism evidence="10 11">
    <name type="scientific">Candidatus Coprovicinus avistercoris</name>
    <dbReference type="NCBI Taxonomy" id="2840754"/>
    <lineage>
        <taxon>Bacteria</taxon>
        <taxon>Bacillati</taxon>
        <taxon>Actinomycetota</taxon>
        <taxon>Coriobacteriia</taxon>
        <taxon>Coriobacteriales</taxon>
        <taxon>Coriobacteriaceae</taxon>
        <taxon>Coriobacteriaceae incertae sedis</taxon>
        <taxon>Candidatus Coprovicinus</taxon>
    </lineage>
</organism>
<protein>
    <recommendedName>
        <fullName evidence="3 8">DNA repair protein RecO</fullName>
    </recommendedName>
    <alternativeName>
        <fullName evidence="7 8">Recombination protein O</fullName>
    </alternativeName>
</protein>
<evidence type="ECO:0000256" key="6">
    <source>
        <dbReference type="ARBA" id="ARBA00023204"/>
    </source>
</evidence>
<dbReference type="InterPro" id="IPR037278">
    <property type="entry name" value="ARFGAP/RecO"/>
</dbReference>
<dbReference type="Gene3D" id="6.20.220.20">
    <property type="entry name" value="Recombination protein O, zinc-binding domain"/>
    <property type="match status" value="1"/>
</dbReference>
<evidence type="ECO:0000256" key="8">
    <source>
        <dbReference type="HAMAP-Rule" id="MF_00201"/>
    </source>
</evidence>
<keyword evidence="4 8" id="KW-0227">DNA damage</keyword>
<evidence type="ECO:0000313" key="10">
    <source>
        <dbReference type="EMBL" id="HIU24227.1"/>
    </source>
</evidence>
<dbReference type="PANTHER" id="PTHR33991:SF1">
    <property type="entry name" value="DNA REPAIR PROTEIN RECO"/>
    <property type="match status" value="1"/>
</dbReference>
<evidence type="ECO:0000256" key="2">
    <source>
        <dbReference type="ARBA" id="ARBA00007452"/>
    </source>
</evidence>
<dbReference type="GO" id="GO:0006310">
    <property type="term" value="P:DNA recombination"/>
    <property type="evidence" value="ECO:0007669"/>
    <property type="project" value="UniProtKB-UniRule"/>
</dbReference>
<dbReference type="PANTHER" id="PTHR33991">
    <property type="entry name" value="DNA REPAIR PROTEIN RECO"/>
    <property type="match status" value="1"/>
</dbReference>
<dbReference type="SUPFAM" id="SSF57863">
    <property type="entry name" value="ArfGap/RecO-like zinc finger"/>
    <property type="match status" value="1"/>
</dbReference>
<accession>A0A9D1HXQ7</accession>
<comment type="similarity">
    <text evidence="2 8">Belongs to the RecO family.</text>
</comment>
<evidence type="ECO:0000256" key="5">
    <source>
        <dbReference type="ARBA" id="ARBA00023172"/>
    </source>
</evidence>